<dbReference type="GO" id="GO:0004815">
    <property type="term" value="F:aspartate-tRNA ligase activity"/>
    <property type="evidence" value="ECO:0007669"/>
    <property type="project" value="TreeGrafter"/>
</dbReference>
<evidence type="ECO:0000256" key="4">
    <source>
        <dbReference type="ARBA" id="ARBA00022840"/>
    </source>
</evidence>
<evidence type="ECO:0000256" key="1">
    <source>
        <dbReference type="ARBA" id="ARBA00006303"/>
    </source>
</evidence>
<evidence type="ECO:0000256" key="6">
    <source>
        <dbReference type="ARBA" id="ARBA00023146"/>
    </source>
</evidence>
<dbReference type="NCBIfam" id="TIGR00459">
    <property type="entry name" value="aspS_bact"/>
    <property type="match status" value="1"/>
</dbReference>
<dbReference type="PRINTS" id="PR01042">
    <property type="entry name" value="TRNASYNTHASP"/>
</dbReference>
<evidence type="ECO:0000313" key="9">
    <source>
        <dbReference type="EMBL" id="CRK43643.1"/>
    </source>
</evidence>
<dbReference type="SUPFAM" id="SSF55681">
    <property type="entry name" value="Class II aaRS and biotin synthetases"/>
    <property type="match status" value="1"/>
</dbReference>
<keyword evidence="2" id="KW-0436">Ligase</keyword>
<dbReference type="Pfam" id="PF00152">
    <property type="entry name" value="tRNA-synt_2"/>
    <property type="match status" value="1"/>
</dbReference>
<dbReference type="InterPro" id="IPR045864">
    <property type="entry name" value="aa-tRNA-synth_II/BPL/LPL"/>
</dbReference>
<dbReference type="GO" id="GO:0006422">
    <property type="term" value="P:aspartyl-tRNA aminoacylation"/>
    <property type="evidence" value="ECO:0007669"/>
    <property type="project" value="TreeGrafter"/>
</dbReference>
<evidence type="ECO:0000313" key="10">
    <source>
        <dbReference type="Proteomes" id="UP000045706"/>
    </source>
</evidence>
<comment type="similarity">
    <text evidence="1">Belongs to the class-II aminoacyl-tRNA synthetase family. Type 1 subfamily.</text>
</comment>
<dbReference type="EMBL" id="CVQI01033495">
    <property type="protein sequence ID" value="CRK43643.1"/>
    <property type="molecule type" value="Genomic_DNA"/>
</dbReference>
<dbReference type="GO" id="GO:0005524">
    <property type="term" value="F:ATP binding"/>
    <property type="evidence" value="ECO:0007669"/>
    <property type="project" value="UniProtKB-KW"/>
</dbReference>
<feature type="region of interest" description="Disordered" evidence="7">
    <location>
        <begin position="322"/>
        <end position="349"/>
    </location>
</feature>
<dbReference type="InterPro" id="IPR004364">
    <property type="entry name" value="Aa-tRNA-synt_II"/>
</dbReference>
<sequence>MLRQCCCSCRTLASRGSGTTLRARQLSRLQPWSSIPTTPSRANRLYSSKQPKPADKEQLASQFRDLLFFPKMSPRERWKPGETAVTIHGFIGKIRKVSKELTFANIELNNGEFQGQICAKGIEKADALRKIQPYSAVTVTGNMTDASSPTKFDMEIESIGHLNPFPKDIIVSSDAVFPAEARHLQLRFHAKLKESLRFRAFLKASLGQTMSRLGYMDVETPTLFKSTSEGAREFLIPTRRAGHAYALPQSPQQYKQVLMAAGLGGYYQFARCYRDEDHRADRQPEFTQMDLEKSFATGETIQADVEAFMQTTWDAMREEYNRKDDDTSFIPHRKSAPSSDEPSGGQPVSYKEYPAISTPFRRMKYQECMDLYGSDKPDLRIPNRIERVDAHLSPNFVSMITDLERPIVDAWVFRPHEDADRKEVHEFMQNFLQNLHKSHSQNPDGAPQALMYNTSKPLEGFSALGPAGLKTLQDAASPESGLSTLENGDVVVFQARQDRPHQGGSTKLGEVRIALYHAAIEAQLLERDDSFQFLWVTDFPMFTPNEEVDVGQGGSSGFSATHHPFTAPLTAEDLELLFTDPLKAKADHYDLVLNGVELGGGSRRIHVAAMQEFIFRDILQMTKPKMAEFSHLLKALRAGCPPHAGFALGFDRFAAVLSGSSSVRDVIAFPKNNKGVDEFAGGPGKISDEQLKTYHLQLRKK</sequence>
<dbReference type="PANTHER" id="PTHR22594:SF5">
    <property type="entry name" value="ASPARTATE--TRNA LIGASE, MITOCHONDRIAL"/>
    <property type="match status" value="1"/>
</dbReference>
<keyword evidence="3" id="KW-0547">Nucleotide-binding</keyword>
<protein>
    <recommendedName>
        <fullName evidence="8">Aminoacyl-transfer RNA synthetases class-II family profile domain-containing protein</fullName>
    </recommendedName>
</protein>
<gene>
    <name evidence="9" type="ORF">BN1723_005750</name>
</gene>
<dbReference type="PANTHER" id="PTHR22594">
    <property type="entry name" value="ASPARTYL/LYSYL-TRNA SYNTHETASE"/>
    <property type="match status" value="1"/>
</dbReference>
<keyword evidence="4" id="KW-0067">ATP-binding</keyword>
<accession>A0A0G4NAZ9</accession>
<dbReference type="Proteomes" id="UP000045706">
    <property type="component" value="Unassembled WGS sequence"/>
</dbReference>
<dbReference type="HAMAP" id="MF_00044">
    <property type="entry name" value="Asp_tRNA_synth_type1"/>
    <property type="match status" value="1"/>
</dbReference>
<organism evidence="9 10">
    <name type="scientific">Verticillium longisporum</name>
    <name type="common">Verticillium dahliae var. longisporum</name>
    <dbReference type="NCBI Taxonomy" id="100787"/>
    <lineage>
        <taxon>Eukaryota</taxon>
        <taxon>Fungi</taxon>
        <taxon>Dikarya</taxon>
        <taxon>Ascomycota</taxon>
        <taxon>Pezizomycotina</taxon>
        <taxon>Sordariomycetes</taxon>
        <taxon>Hypocreomycetidae</taxon>
        <taxon>Glomerellales</taxon>
        <taxon>Plectosphaerellaceae</taxon>
        <taxon>Verticillium</taxon>
    </lineage>
</organism>
<name>A0A0G4NAZ9_VERLO</name>
<dbReference type="InterPro" id="IPR006195">
    <property type="entry name" value="aa-tRNA-synth_II"/>
</dbReference>
<dbReference type="PROSITE" id="PS50862">
    <property type="entry name" value="AA_TRNA_LIGASE_II"/>
    <property type="match status" value="1"/>
</dbReference>
<proteinExistence type="inferred from homology"/>
<dbReference type="InterPro" id="IPR002312">
    <property type="entry name" value="Asp/Asn-tRNA-synth_IIb"/>
</dbReference>
<reference evidence="10" key="1">
    <citation type="submission" date="2015-05" db="EMBL/GenBank/DDBJ databases">
        <authorList>
            <person name="Fogelqvist Johan"/>
        </authorList>
    </citation>
    <scope>NUCLEOTIDE SEQUENCE [LARGE SCALE GENOMIC DNA]</scope>
</reference>
<dbReference type="GO" id="GO:0005739">
    <property type="term" value="C:mitochondrion"/>
    <property type="evidence" value="ECO:0007669"/>
    <property type="project" value="TreeGrafter"/>
</dbReference>
<evidence type="ECO:0000256" key="5">
    <source>
        <dbReference type="ARBA" id="ARBA00022917"/>
    </source>
</evidence>
<feature type="compositionally biased region" description="Polar residues" evidence="7">
    <location>
        <begin position="32"/>
        <end position="50"/>
    </location>
</feature>
<dbReference type="Gene3D" id="3.30.1360.30">
    <property type="entry name" value="GAD-like domain"/>
    <property type="match status" value="1"/>
</dbReference>
<feature type="domain" description="Aminoacyl-transfer RNA synthetases class-II family profile" evidence="8">
    <location>
        <begin position="196"/>
        <end position="670"/>
    </location>
</feature>
<dbReference type="InterPro" id="IPR004524">
    <property type="entry name" value="Asp-tRNA-ligase_1"/>
</dbReference>
<evidence type="ECO:0000259" key="8">
    <source>
        <dbReference type="PROSITE" id="PS50862"/>
    </source>
</evidence>
<dbReference type="InterPro" id="IPR004115">
    <property type="entry name" value="GAD-like_sf"/>
</dbReference>
<keyword evidence="6" id="KW-0030">Aminoacyl-tRNA synthetase</keyword>
<evidence type="ECO:0000256" key="7">
    <source>
        <dbReference type="SAM" id="MobiDB-lite"/>
    </source>
</evidence>
<feature type="region of interest" description="Disordered" evidence="7">
    <location>
        <begin position="32"/>
        <end position="55"/>
    </location>
</feature>
<dbReference type="AlphaFoldDB" id="A0A0G4NAZ9"/>
<keyword evidence="5" id="KW-0648">Protein biosynthesis</keyword>
<evidence type="ECO:0000256" key="2">
    <source>
        <dbReference type="ARBA" id="ARBA00022598"/>
    </source>
</evidence>
<evidence type="ECO:0000256" key="3">
    <source>
        <dbReference type="ARBA" id="ARBA00022741"/>
    </source>
</evidence>
<dbReference type="Gene3D" id="3.30.930.10">
    <property type="entry name" value="Bira Bifunctional Protein, Domain 2"/>
    <property type="match status" value="1"/>
</dbReference>